<proteinExistence type="predicted"/>
<evidence type="ECO:0000259" key="1">
    <source>
        <dbReference type="Pfam" id="PF04556"/>
    </source>
</evidence>
<accession>A0A2M7DCW8</accession>
<protein>
    <recommendedName>
        <fullName evidence="1">Restriction endonuclease type II DpnII-like domain-containing protein</fullName>
    </recommendedName>
</protein>
<feature type="domain" description="Restriction endonuclease type II DpnII-like" evidence="1">
    <location>
        <begin position="133"/>
        <end position="257"/>
    </location>
</feature>
<dbReference type="Pfam" id="PF04556">
    <property type="entry name" value="DpnII"/>
    <property type="match status" value="1"/>
</dbReference>
<dbReference type="GO" id="GO:0009307">
    <property type="term" value="P:DNA restriction-modification system"/>
    <property type="evidence" value="ECO:0007669"/>
    <property type="project" value="InterPro"/>
</dbReference>
<name>A0A2M7DCW8_9BACT</name>
<dbReference type="EMBL" id="PETV01000100">
    <property type="protein sequence ID" value="PIV46720.1"/>
    <property type="molecule type" value="Genomic_DNA"/>
</dbReference>
<reference evidence="3" key="1">
    <citation type="submission" date="2017-09" db="EMBL/GenBank/DDBJ databases">
        <title>Depth-based differentiation of microbial function through sediment-hosted aquifers and enrichment of novel symbionts in the deep terrestrial subsurface.</title>
        <authorList>
            <person name="Probst A.J."/>
            <person name="Ladd B."/>
            <person name="Jarett J.K."/>
            <person name="Geller-Mcgrath D.E."/>
            <person name="Sieber C.M.K."/>
            <person name="Emerson J.B."/>
            <person name="Anantharaman K."/>
            <person name="Thomas B.C."/>
            <person name="Malmstrom R."/>
            <person name="Stieglmeier M."/>
            <person name="Klingl A."/>
            <person name="Woyke T."/>
            <person name="Ryan C.M."/>
            <person name="Banfield J.F."/>
        </authorList>
    </citation>
    <scope>NUCLEOTIDE SEQUENCE [LARGE SCALE GENOMIC DNA]</scope>
</reference>
<gene>
    <name evidence="2" type="ORF">COS21_03885</name>
</gene>
<comment type="caution">
    <text evidence="2">The sequence shown here is derived from an EMBL/GenBank/DDBJ whole genome shotgun (WGS) entry which is preliminary data.</text>
</comment>
<sequence>MSKKMQNNLHYFKISQKNLEDLLDDFYVFDKKNPALGRYVAHIREIKNILITIKTLKDRKEKEAVVNKYFQELQKILGDFSNCSEFICFVNACDNTLKAAKDNLDLLKEITKRYFANRILNETVPEEWVQAILDTNASRKKGKCGEIKLKSILAQFGFAEAKSWEDFFGQDNCVASFSKKFSLRKVRQNLKVKIKTKKQNKTLDLIIKSGDKIFLLEAKHLNTSGGSQDKQISELIEILSLKENNQNVFYICFIDGNYANDILNERGGSEKLETQRAEIQKYLKNNPQNFWLNTAGFKALFADLIK</sequence>
<dbReference type="InterPro" id="IPR007637">
    <property type="entry name" value="Restrct_endonuc_II_DpnII-like"/>
</dbReference>
<dbReference type="GO" id="GO:0003677">
    <property type="term" value="F:DNA binding"/>
    <property type="evidence" value="ECO:0007669"/>
    <property type="project" value="InterPro"/>
</dbReference>
<dbReference type="Proteomes" id="UP000229030">
    <property type="component" value="Unassembled WGS sequence"/>
</dbReference>
<dbReference type="AlphaFoldDB" id="A0A2M7DCW8"/>
<organism evidence="2 3">
    <name type="scientific">bacterium (Candidatus Gribaldobacteria) CG02_land_8_20_14_3_00_41_15</name>
    <dbReference type="NCBI Taxonomy" id="2014270"/>
    <lineage>
        <taxon>Bacteria</taxon>
        <taxon>Candidatus Gribaldobacteria</taxon>
    </lineage>
</organism>
<evidence type="ECO:0000313" key="3">
    <source>
        <dbReference type="Proteomes" id="UP000229030"/>
    </source>
</evidence>
<evidence type="ECO:0000313" key="2">
    <source>
        <dbReference type="EMBL" id="PIV46720.1"/>
    </source>
</evidence>
<dbReference type="GO" id="GO:0009036">
    <property type="term" value="F:type II site-specific deoxyribonuclease activity"/>
    <property type="evidence" value="ECO:0007669"/>
    <property type="project" value="InterPro"/>
</dbReference>